<gene>
    <name evidence="1" type="ORF">BLNAU_4399</name>
</gene>
<keyword evidence="2" id="KW-1185">Reference proteome</keyword>
<dbReference type="EMBL" id="JARBJD010000022">
    <property type="protein sequence ID" value="KAK2960501.1"/>
    <property type="molecule type" value="Genomic_DNA"/>
</dbReference>
<evidence type="ECO:0000313" key="1">
    <source>
        <dbReference type="EMBL" id="KAK2960501.1"/>
    </source>
</evidence>
<evidence type="ECO:0000313" key="2">
    <source>
        <dbReference type="Proteomes" id="UP001281761"/>
    </source>
</evidence>
<proteinExistence type="predicted"/>
<dbReference type="Proteomes" id="UP001281761">
    <property type="component" value="Unassembled WGS sequence"/>
</dbReference>
<sequence length="156" mass="17065">MELCGSQDDLRGSVSRHKYHPSLLFNLDEAHLHIDCASPAKVLTNKVEGHLAEHVASLCRDNLIAIHCPPSHTTSILQPLDKYGNAIPMKNLANIPPDITIACCPPSIVLEKLPQTDPPNIIPTPVLIDNNSVSFNGRLQQSSDDQSDMFKQSILS</sequence>
<reference evidence="1 2" key="1">
    <citation type="journal article" date="2022" name="bioRxiv">
        <title>Genomics of Preaxostyla Flagellates Illuminates Evolutionary Transitions and the Path Towards Mitochondrial Loss.</title>
        <authorList>
            <person name="Novak L.V.F."/>
            <person name="Treitli S.C."/>
            <person name="Pyrih J."/>
            <person name="Halakuc P."/>
            <person name="Pipaliya S.V."/>
            <person name="Vacek V."/>
            <person name="Brzon O."/>
            <person name="Soukal P."/>
            <person name="Eme L."/>
            <person name="Dacks J.B."/>
            <person name="Karnkowska A."/>
            <person name="Elias M."/>
            <person name="Hampl V."/>
        </authorList>
    </citation>
    <scope>NUCLEOTIDE SEQUENCE [LARGE SCALE GENOMIC DNA]</scope>
    <source>
        <strain evidence="1">NAU3</strain>
        <tissue evidence="1">Gut</tissue>
    </source>
</reference>
<accession>A0ABQ9Y9Y3</accession>
<protein>
    <submittedName>
        <fullName evidence="1">Uncharacterized protein</fullName>
    </submittedName>
</protein>
<organism evidence="1 2">
    <name type="scientific">Blattamonas nauphoetae</name>
    <dbReference type="NCBI Taxonomy" id="2049346"/>
    <lineage>
        <taxon>Eukaryota</taxon>
        <taxon>Metamonada</taxon>
        <taxon>Preaxostyla</taxon>
        <taxon>Oxymonadida</taxon>
        <taxon>Blattamonas</taxon>
    </lineage>
</organism>
<comment type="caution">
    <text evidence="1">The sequence shown here is derived from an EMBL/GenBank/DDBJ whole genome shotgun (WGS) entry which is preliminary data.</text>
</comment>
<name>A0ABQ9Y9Y3_9EUKA</name>